<protein>
    <submittedName>
        <fullName evidence="1">Uncharacterized protein</fullName>
    </submittedName>
</protein>
<reference evidence="2" key="1">
    <citation type="submission" date="2012-02" db="EMBL/GenBank/DDBJ databases">
        <title>Complete genome sequence of Rickettsia parkeri strain Portsmouth.</title>
        <authorList>
            <person name="Johnson S.L."/>
            <person name="Munk A.C."/>
            <person name="Han S."/>
            <person name="Bruce D.C."/>
            <person name="Dasch G.A."/>
        </authorList>
    </citation>
    <scope>NUCLEOTIDE SEQUENCE [LARGE SCALE GENOMIC DNA]</scope>
    <source>
        <strain evidence="2">CA410</strain>
    </source>
</reference>
<sequence>MHRVIGFLPYPEGINDKMEFNIEWNNISDSWKAISDYGISKSFKFKVQKEELFSALYVAGYKIVYKKNPVYLFLQG</sequence>
<dbReference type="EMBL" id="CP003304">
    <property type="protein sequence ID" value="AFB21267.1"/>
    <property type="molecule type" value="Genomic_DNA"/>
</dbReference>
<evidence type="ECO:0000313" key="1">
    <source>
        <dbReference type="EMBL" id="AFB21267.1"/>
    </source>
</evidence>
<organism evidence="1 2">
    <name type="scientific">Rickettsia canadensis str. CA410</name>
    <dbReference type="NCBI Taxonomy" id="1105107"/>
    <lineage>
        <taxon>Bacteria</taxon>
        <taxon>Pseudomonadati</taxon>
        <taxon>Pseudomonadota</taxon>
        <taxon>Alphaproteobacteria</taxon>
        <taxon>Rickettsiales</taxon>
        <taxon>Rickettsiaceae</taxon>
        <taxon>Rickettsieae</taxon>
        <taxon>Rickettsia</taxon>
        <taxon>belli group</taxon>
    </lineage>
</organism>
<evidence type="ECO:0000313" key="2">
    <source>
        <dbReference type="Proteomes" id="UP000007878"/>
    </source>
</evidence>
<accession>A0ABM5MTA8</accession>
<dbReference type="RefSeq" id="WP_014364056.1">
    <property type="nucleotide sequence ID" value="NC_016929.1"/>
</dbReference>
<dbReference type="Proteomes" id="UP000007878">
    <property type="component" value="Chromosome"/>
</dbReference>
<name>A0ABM5MTA8_RICCA</name>
<gene>
    <name evidence="1" type="ORF">RCA_03540</name>
</gene>
<proteinExistence type="predicted"/>
<keyword evidence="2" id="KW-1185">Reference proteome</keyword>